<comment type="similarity">
    <text evidence="1">Belongs to the 'GDXG' lipolytic enzyme family.</text>
</comment>
<dbReference type="Gene3D" id="3.40.50.1820">
    <property type="entry name" value="alpha/beta hydrolase"/>
    <property type="match status" value="1"/>
</dbReference>
<feature type="transmembrane region" description="Helical" evidence="5">
    <location>
        <begin position="6"/>
        <end position="27"/>
    </location>
</feature>
<dbReference type="SUPFAM" id="SSF53474">
    <property type="entry name" value="alpha/beta-Hydrolases"/>
    <property type="match status" value="1"/>
</dbReference>
<dbReference type="eggNOG" id="KOG1515">
    <property type="taxonomic scope" value="Eukaryota"/>
</dbReference>
<keyword evidence="2" id="KW-0378">Hydrolase</keyword>
<dbReference type="WBParaSite" id="Csp11.Scaffold629.g11009.t1">
    <property type="protein sequence ID" value="Csp11.Scaffold629.g11009.t1"/>
    <property type="gene ID" value="Csp11.Scaffold629.g11009"/>
</dbReference>
<evidence type="ECO:0000259" key="6">
    <source>
        <dbReference type="Pfam" id="PF07859"/>
    </source>
</evidence>
<accession>A0A1I7TRD5</accession>
<dbReference type="ESTHER" id="9pelo-a0a1i7trd5">
    <property type="family name" value="Arylacetamide_deacetylase"/>
</dbReference>
<feature type="active site" evidence="3">
    <location>
        <position position="370"/>
    </location>
</feature>
<keyword evidence="7" id="KW-1185">Reference proteome</keyword>
<feature type="active site" evidence="3 4">
    <location>
        <position position="191"/>
    </location>
</feature>
<dbReference type="GO" id="GO:0016020">
    <property type="term" value="C:membrane"/>
    <property type="evidence" value="ECO:0007669"/>
    <property type="project" value="InterPro"/>
</dbReference>
<dbReference type="STRING" id="1561998.A0A1I7TRD5"/>
<sequence length="396" mass="45234">MEWLYWLYWLLVILFFGYSFYLLHIPLPHDISDRSKLAVAEFLLRLSNEYLGDLIENVFGPSVRNKVTRFVMGVGFLIPMSPPKGIKRRRVRIQGVSCITYQVEESKNDGLLIFIHGGGWCVGEARYYDGIMYQLCQRIGCHGVSIDYRLAPEHPFPAGLNDCYAVVSELCENGIPDLAFNKKKVLISGDSAGGNLAAVVCQRLHREDKNVLRGQILIYPVTHVFNFTSPSYQEYWKSYAGTALLNPKHMARWVLLYLGLDASKVNIKKVMNSQHVLPQLAEQKQNSQWLYHLNERKQEKKTDYELAEQFMKLGTNPDVSPMFGETKGLPPALVLTAGYDVLKDEGIQYANKLKKSGVDTEWRHYPRAFHGLFNMPNSKDRVEMMQAVVDFANTLL</sequence>
<evidence type="ECO:0000256" key="4">
    <source>
        <dbReference type="PROSITE-ProRule" id="PRU10038"/>
    </source>
</evidence>
<dbReference type="PANTHER" id="PTHR48081:SF8">
    <property type="entry name" value="ALPHA_BETA HYDROLASE FOLD-3 DOMAIN-CONTAINING PROTEIN-RELATED"/>
    <property type="match status" value="1"/>
</dbReference>
<name>A0A1I7TRD5_9PELO</name>
<dbReference type="Pfam" id="PF07859">
    <property type="entry name" value="Abhydrolase_3"/>
    <property type="match status" value="2"/>
</dbReference>
<evidence type="ECO:0000256" key="5">
    <source>
        <dbReference type="SAM" id="Phobius"/>
    </source>
</evidence>
<dbReference type="PANTHER" id="PTHR48081">
    <property type="entry name" value="AB HYDROLASE SUPERFAMILY PROTEIN C4A8.06C"/>
    <property type="match status" value="1"/>
</dbReference>
<dbReference type="InterPro" id="IPR033140">
    <property type="entry name" value="Lipase_GDXG_put_SER_AS"/>
</dbReference>
<feature type="domain" description="Alpha/beta hydrolase fold-3" evidence="6">
    <location>
        <begin position="314"/>
        <end position="373"/>
    </location>
</feature>
<evidence type="ECO:0000256" key="3">
    <source>
        <dbReference type="PIRSR" id="PIRSR037251-1"/>
    </source>
</evidence>
<dbReference type="PIRSF" id="PIRSF037251">
    <property type="entry name" value="Arylacetamide_deacetylase"/>
    <property type="match status" value="1"/>
</dbReference>
<organism evidence="7 8">
    <name type="scientific">Caenorhabditis tropicalis</name>
    <dbReference type="NCBI Taxonomy" id="1561998"/>
    <lineage>
        <taxon>Eukaryota</taxon>
        <taxon>Metazoa</taxon>
        <taxon>Ecdysozoa</taxon>
        <taxon>Nematoda</taxon>
        <taxon>Chromadorea</taxon>
        <taxon>Rhabditida</taxon>
        <taxon>Rhabditina</taxon>
        <taxon>Rhabditomorpha</taxon>
        <taxon>Rhabditoidea</taxon>
        <taxon>Rhabditidae</taxon>
        <taxon>Peloderinae</taxon>
        <taxon>Caenorhabditis</taxon>
    </lineage>
</organism>
<dbReference type="Proteomes" id="UP000095282">
    <property type="component" value="Unplaced"/>
</dbReference>
<dbReference type="InterPro" id="IPR050300">
    <property type="entry name" value="GDXG_lipolytic_enzyme"/>
</dbReference>
<keyword evidence="5" id="KW-1133">Transmembrane helix</keyword>
<keyword evidence="5" id="KW-0812">Transmembrane</keyword>
<keyword evidence="5" id="KW-0472">Membrane</keyword>
<evidence type="ECO:0000256" key="1">
    <source>
        <dbReference type="ARBA" id="ARBA00010515"/>
    </source>
</evidence>
<evidence type="ECO:0000313" key="8">
    <source>
        <dbReference type="WBParaSite" id="Csp11.Scaffold629.g11009.t1"/>
    </source>
</evidence>
<dbReference type="GO" id="GO:0052689">
    <property type="term" value="F:carboxylic ester hydrolase activity"/>
    <property type="evidence" value="ECO:0007669"/>
    <property type="project" value="InterPro"/>
</dbReference>
<feature type="active site" evidence="3">
    <location>
        <position position="340"/>
    </location>
</feature>
<dbReference type="InterPro" id="IPR017157">
    <property type="entry name" value="Arylacetamide_deacetylase"/>
</dbReference>
<reference evidence="8" key="1">
    <citation type="submission" date="2016-11" db="UniProtKB">
        <authorList>
            <consortium name="WormBaseParasite"/>
        </authorList>
    </citation>
    <scope>IDENTIFICATION</scope>
</reference>
<protein>
    <submittedName>
        <fullName evidence="8">Abhydrolase_3 domain-containing protein</fullName>
    </submittedName>
</protein>
<dbReference type="InterPro" id="IPR029058">
    <property type="entry name" value="AB_hydrolase_fold"/>
</dbReference>
<dbReference type="PROSITE" id="PS01174">
    <property type="entry name" value="LIPASE_GDXG_SER"/>
    <property type="match status" value="1"/>
</dbReference>
<dbReference type="InterPro" id="IPR013094">
    <property type="entry name" value="AB_hydrolase_3"/>
</dbReference>
<dbReference type="AlphaFoldDB" id="A0A1I7TRD5"/>
<evidence type="ECO:0000313" key="7">
    <source>
        <dbReference type="Proteomes" id="UP000095282"/>
    </source>
</evidence>
<proteinExistence type="inferred from homology"/>
<evidence type="ECO:0000256" key="2">
    <source>
        <dbReference type="ARBA" id="ARBA00022801"/>
    </source>
</evidence>
<feature type="domain" description="Alpha/beta hydrolase fold-3" evidence="6">
    <location>
        <begin position="112"/>
        <end position="262"/>
    </location>
</feature>